<evidence type="ECO:0000313" key="2">
    <source>
        <dbReference type="EMBL" id="CAI9973421.1"/>
    </source>
</evidence>
<evidence type="ECO:0000313" key="4">
    <source>
        <dbReference type="Proteomes" id="UP001642409"/>
    </source>
</evidence>
<evidence type="ECO:0000313" key="3">
    <source>
        <dbReference type="EMBL" id="CAL6077271.1"/>
    </source>
</evidence>
<comment type="caution">
    <text evidence="2">The sequence shown here is derived from an EMBL/GenBank/DDBJ whole genome shotgun (WGS) entry which is preliminary data.</text>
</comment>
<protein>
    <submittedName>
        <fullName evidence="3">Hypothetical_protein</fullName>
    </submittedName>
</protein>
<gene>
    <name evidence="3" type="ORF">HINF_LOCUS58156</name>
    <name evidence="2" type="ORF">HINF_LOCUS61066</name>
</gene>
<dbReference type="EMBL" id="CATOUU010001123">
    <property type="protein sequence ID" value="CAI9973421.1"/>
    <property type="molecule type" value="Genomic_DNA"/>
</dbReference>
<evidence type="ECO:0000256" key="1">
    <source>
        <dbReference type="SAM" id="MobiDB-lite"/>
    </source>
</evidence>
<dbReference type="Proteomes" id="UP001642409">
    <property type="component" value="Unassembled WGS sequence"/>
</dbReference>
<dbReference type="EMBL" id="CAXDID020000325">
    <property type="protein sequence ID" value="CAL6077271.1"/>
    <property type="molecule type" value="Genomic_DNA"/>
</dbReference>
<accession>A0AA86V280</accession>
<reference evidence="2" key="1">
    <citation type="submission" date="2023-06" db="EMBL/GenBank/DDBJ databases">
        <authorList>
            <person name="Kurt Z."/>
        </authorList>
    </citation>
    <scope>NUCLEOTIDE SEQUENCE</scope>
</reference>
<organism evidence="2">
    <name type="scientific">Hexamita inflata</name>
    <dbReference type="NCBI Taxonomy" id="28002"/>
    <lineage>
        <taxon>Eukaryota</taxon>
        <taxon>Metamonada</taxon>
        <taxon>Diplomonadida</taxon>
        <taxon>Hexamitidae</taxon>
        <taxon>Hexamitinae</taxon>
        <taxon>Hexamita</taxon>
    </lineage>
</organism>
<dbReference type="AlphaFoldDB" id="A0AA86V280"/>
<sequence length="405" mass="47759">MTNKLPNHKRNTQHKTQIRENKQILKPKKQTNTLQYTQPIYKNYIHNYQNNRKLTIPLISLTRITNDDLTNHHKRTKPYNSGKQTEINEEEQSQMPSEVLHQKKYLNQRRLASMLQNFVTDQNLDYSRKLNAENRTNHSTTLLTDFINFPVVFIQLAVLSFDLNNQQYLLTQYYFKLIINLQLSSKVKSSQLKAQNFRKYNKFLNTYKTELLNKINRVVLYSPNLNRPKSAKFRFLITATGPVVLPTTANLLITNLQSLRANNQHISSSPVNACDAKYVMIIRVKLRLLFLEINKQTFILQHNPYINIFFNFQPLLKINHFVIHKVNYQIKFILMQTFRIDFRVQKETLSIYISLLIIIQNIQQTSNFIGKQIVEQGRIQLITISLLCLYSFYPGIKEVVLHLKG</sequence>
<keyword evidence="4" id="KW-1185">Reference proteome</keyword>
<feature type="compositionally biased region" description="Basic residues" evidence="1">
    <location>
        <begin position="1"/>
        <end position="13"/>
    </location>
</feature>
<proteinExistence type="predicted"/>
<feature type="region of interest" description="Disordered" evidence="1">
    <location>
        <begin position="1"/>
        <end position="31"/>
    </location>
</feature>
<name>A0AA86V280_9EUKA</name>
<reference evidence="3 4" key="2">
    <citation type="submission" date="2024-07" db="EMBL/GenBank/DDBJ databases">
        <authorList>
            <person name="Akdeniz Z."/>
        </authorList>
    </citation>
    <scope>NUCLEOTIDE SEQUENCE [LARGE SCALE GENOMIC DNA]</scope>
</reference>